<dbReference type="Gene3D" id="1.10.8.60">
    <property type="match status" value="1"/>
</dbReference>
<protein>
    <submittedName>
        <fullName evidence="7">CLP protease regulatory subunit CLPX1, mitochondrial isoform X2</fullName>
    </submittedName>
</protein>
<keyword evidence="7" id="KW-0378">Hydrolase</keyword>
<dbReference type="SMART" id="SM00382">
    <property type="entry name" value="AAA"/>
    <property type="match status" value="1"/>
</dbReference>
<dbReference type="NCBIfam" id="NF003745">
    <property type="entry name" value="PRK05342.1"/>
    <property type="match status" value="1"/>
</dbReference>
<evidence type="ECO:0000313" key="7">
    <source>
        <dbReference type="RefSeq" id="XP_031383613.1"/>
    </source>
</evidence>
<dbReference type="CDD" id="cd19497">
    <property type="entry name" value="RecA-like_ClpX"/>
    <property type="match status" value="1"/>
</dbReference>
<evidence type="ECO:0000313" key="6">
    <source>
        <dbReference type="Proteomes" id="UP000515151"/>
    </source>
</evidence>
<name>A0A6P8CVV4_PUNGR</name>
<evidence type="ECO:0000256" key="3">
    <source>
        <dbReference type="SAM" id="MobiDB-lite"/>
    </source>
</evidence>
<keyword evidence="6" id="KW-1185">Reference proteome</keyword>
<dbReference type="GO" id="GO:0051082">
    <property type="term" value="F:unfolded protein binding"/>
    <property type="evidence" value="ECO:0007669"/>
    <property type="project" value="InterPro"/>
</dbReference>
<reference evidence="7" key="2">
    <citation type="submission" date="2025-08" db="UniProtKB">
        <authorList>
            <consortium name="RefSeq"/>
        </authorList>
    </citation>
    <scope>IDENTIFICATION</scope>
    <source>
        <tissue evidence="7">Leaf</tissue>
    </source>
</reference>
<evidence type="ECO:0000259" key="5">
    <source>
        <dbReference type="SMART" id="SM01086"/>
    </source>
</evidence>
<dbReference type="GO" id="GO:0140662">
    <property type="term" value="F:ATP-dependent protein folding chaperone"/>
    <property type="evidence" value="ECO:0007669"/>
    <property type="project" value="InterPro"/>
</dbReference>
<dbReference type="GO" id="GO:0005524">
    <property type="term" value="F:ATP binding"/>
    <property type="evidence" value="ECO:0007669"/>
    <property type="project" value="UniProtKB-KW"/>
</dbReference>
<dbReference type="NCBIfam" id="TIGR00382">
    <property type="entry name" value="clpX"/>
    <property type="match status" value="1"/>
</dbReference>
<feature type="domain" description="Clp ATPase C-terminal" evidence="5">
    <location>
        <begin position="235"/>
        <end position="327"/>
    </location>
</feature>
<dbReference type="GO" id="GO:0016887">
    <property type="term" value="F:ATP hydrolysis activity"/>
    <property type="evidence" value="ECO:0007669"/>
    <property type="project" value="InterPro"/>
</dbReference>
<dbReference type="GeneID" id="116197576"/>
<keyword evidence="2" id="KW-0067">ATP-binding</keyword>
<dbReference type="GO" id="GO:0005759">
    <property type="term" value="C:mitochondrial matrix"/>
    <property type="evidence" value="ECO:0007669"/>
    <property type="project" value="TreeGrafter"/>
</dbReference>
<dbReference type="SMART" id="SM01086">
    <property type="entry name" value="ClpB_D2-small"/>
    <property type="match status" value="1"/>
</dbReference>
<accession>A0A6P8CVV4</accession>
<dbReference type="InterPro" id="IPR003593">
    <property type="entry name" value="AAA+_ATPase"/>
</dbReference>
<evidence type="ECO:0000256" key="2">
    <source>
        <dbReference type="ARBA" id="ARBA00022840"/>
    </source>
</evidence>
<dbReference type="InterPro" id="IPR027417">
    <property type="entry name" value="P-loop_NTPase"/>
</dbReference>
<organism evidence="6 7">
    <name type="scientific">Punica granatum</name>
    <name type="common">Pomegranate</name>
    <dbReference type="NCBI Taxonomy" id="22663"/>
    <lineage>
        <taxon>Eukaryota</taxon>
        <taxon>Viridiplantae</taxon>
        <taxon>Streptophyta</taxon>
        <taxon>Embryophyta</taxon>
        <taxon>Tracheophyta</taxon>
        <taxon>Spermatophyta</taxon>
        <taxon>Magnoliopsida</taxon>
        <taxon>eudicotyledons</taxon>
        <taxon>Gunneridae</taxon>
        <taxon>Pentapetalae</taxon>
        <taxon>rosids</taxon>
        <taxon>malvids</taxon>
        <taxon>Myrtales</taxon>
        <taxon>Lythraceae</taxon>
        <taxon>Punica</taxon>
    </lineage>
</organism>
<evidence type="ECO:0000256" key="1">
    <source>
        <dbReference type="ARBA" id="ARBA00022741"/>
    </source>
</evidence>
<dbReference type="PANTHER" id="PTHR48102">
    <property type="entry name" value="ATP-DEPENDENT CLP PROTEASE ATP-BINDING SUBUNIT CLPX-LIKE, MITOCHONDRIAL-RELATED"/>
    <property type="match status" value="1"/>
</dbReference>
<dbReference type="Proteomes" id="UP000515151">
    <property type="component" value="Chromosome 2"/>
</dbReference>
<dbReference type="RefSeq" id="XP_031383613.1">
    <property type="nucleotide sequence ID" value="XM_031527753.1"/>
</dbReference>
<dbReference type="Pfam" id="PF07724">
    <property type="entry name" value="AAA_2"/>
    <property type="match status" value="1"/>
</dbReference>
<feature type="domain" description="AAA+ ATPase" evidence="4">
    <location>
        <begin position="24"/>
        <end position="186"/>
    </location>
</feature>
<dbReference type="PANTHER" id="PTHR48102:SF6">
    <property type="entry name" value="CLP PROTEASE REGULATORY SUBUNIT CLPX1, MITOCHONDRIAL"/>
    <property type="match status" value="1"/>
</dbReference>
<dbReference type="SUPFAM" id="SSF52540">
    <property type="entry name" value="P-loop containing nucleoside triphosphate hydrolases"/>
    <property type="match status" value="1"/>
</dbReference>
<proteinExistence type="predicted"/>
<dbReference type="InterPro" id="IPR019489">
    <property type="entry name" value="Clp_ATPase_C"/>
</dbReference>
<dbReference type="Gene3D" id="3.40.50.300">
    <property type="entry name" value="P-loop containing nucleotide triphosphate hydrolases"/>
    <property type="match status" value="1"/>
</dbReference>
<keyword evidence="1" id="KW-0547">Nucleotide-binding</keyword>
<reference evidence="6" key="1">
    <citation type="journal article" date="2020" name="Plant Biotechnol. J.">
        <title>The pomegranate (Punica granatum L.) draft genome dissects genetic divergence between soft- and hard-seeded cultivars.</title>
        <authorList>
            <person name="Luo X."/>
            <person name="Li H."/>
            <person name="Wu Z."/>
            <person name="Yao W."/>
            <person name="Zhao P."/>
            <person name="Cao D."/>
            <person name="Yu H."/>
            <person name="Li K."/>
            <person name="Poudel K."/>
            <person name="Zhao D."/>
            <person name="Zhang F."/>
            <person name="Xia X."/>
            <person name="Chen L."/>
            <person name="Wang Q."/>
            <person name="Jing D."/>
            <person name="Cao S."/>
        </authorList>
    </citation>
    <scope>NUCLEOTIDE SEQUENCE [LARGE SCALE GENOMIC DNA]</scope>
    <source>
        <strain evidence="6">cv. Tunisia</strain>
    </source>
</reference>
<feature type="region of interest" description="Disordered" evidence="3">
    <location>
        <begin position="354"/>
        <end position="379"/>
    </location>
</feature>
<dbReference type="FunFam" id="1.10.8.60:FF:000002">
    <property type="entry name" value="ATP-dependent Clp protease ATP-binding subunit ClpX"/>
    <property type="match status" value="1"/>
</dbReference>
<dbReference type="InterPro" id="IPR050052">
    <property type="entry name" value="ATP-dep_Clp_protease_ClpX"/>
</dbReference>
<keyword evidence="7" id="KW-0645">Protease</keyword>
<dbReference type="GO" id="GO:0008233">
    <property type="term" value="F:peptidase activity"/>
    <property type="evidence" value="ECO:0007669"/>
    <property type="project" value="UniProtKB-KW"/>
</dbReference>
<dbReference type="InterPro" id="IPR003959">
    <property type="entry name" value="ATPase_AAA_core"/>
</dbReference>
<gene>
    <name evidence="7" type="primary">LOC116197576</name>
</gene>
<sequence>MQRPAGEAGNGSGDVMEDDSVELEKSNILLMGPTGSGKTLLAKTLARFVNVPFVIADATTLTQAGYVGEDVESILHKLLTVSDYNVAAAQQGIVYIDEVDKITKKAESINLSRDVSGEGVQQALLKMLEGTVVNVPEKGARKHPRGDNIQIDTKDILFICGGAFIDLEKTISERRQDSSIGFGAPVRANMRAGGVTNATVTSSLLETVESSDLISYGLIPEFVGRFPILVSLSALTENQLVQVLTEPKNALGKQYKKMFQMNGVKLHFTDDALRLVARKAIAKNTGARGLRSLLESILMDAMYEIPDVRMGDDIIDAVIVDEEAIGVGAKGSGAKILYGKGAFDRYLAQSKAKDQEATVEGSDGEPEAEAEIPKIVASM</sequence>
<evidence type="ECO:0000259" key="4">
    <source>
        <dbReference type="SMART" id="SM00382"/>
    </source>
</evidence>
<dbReference type="Pfam" id="PF10431">
    <property type="entry name" value="ClpB_D2-small"/>
    <property type="match status" value="1"/>
</dbReference>
<dbReference type="InterPro" id="IPR004487">
    <property type="entry name" value="Clp_protease_ATP-bd_su_ClpX"/>
</dbReference>
<dbReference type="AlphaFoldDB" id="A0A6P8CVV4"/>
<dbReference type="GO" id="GO:0051603">
    <property type="term" value="P:proteolysis involved in protein catabolic process"/>
    <property type="evidence" value="ECO:0007669"/>
    <property type="project" value="TreeGrafter"/>
</dbReference>